<evidence type="ECO:0000313" key="12">
    <source>
        <dbReference type="EMBL" id="MFD1248839.1"/>
    </source>
</evidence>
<keyword evidence="5 9" id="KW-0812">Transmembrane</keyword>
<dbReference type="Proteomes" id="UP001597229">
    <property type="component" value="Unassembled WGS sequence"/>
</dbReference>
<dbReference type="InterPro" id="IPR000515">
    <property type="entry name" value="MetI-like"/>
</dbReference>
<evidence type="ECO:0000256" key="6">
    <source>
        <dbReference type="ARBA" id="ARBA00022970"/>
    </source>
</evidence>
<dbReference type="PANTHER" id="PTHR30614:SF20">
    <property type="entry name" value="GLUTAMINE TRANSPORT SYSTEM PERMEASE PROTEIN GLNP"/>
    <property type="match status" value="1"/>
</dbReference>
<keyword evidence="3 9" id="KW-0813">Transport</keyword>
<sequence>MSASTPDAGATTGAGWQPSARELARRRTRQQQHRRRVLIASVATVVVLGGLVAAVVLSPGWARVQATFLDPHHAKESLPAIAKGFWINVKMFLIAEPLILVAGLALALIRQARSAWLVPVRGLAVVYTDVVRGIPTLLLVFLFAFGMPALGLAGIPTSLFFWATVALVVSYSAYVAEVFRSGIESVHPSQLASAEALALSRAQTMRYVVVPQAVRRVVPPLLNDFVSLQKDTALAASVGVFEALFAAADYGNYKFNFTAYVVAAAFFIALTVPLARLCDALTRRMARRERAGAL</sequence>
<keyword evidence="7 9" id="KW-1133">Transmembrane helix</keyword>
<feature type="transmembrane region" description="Helical" evidence="9">
    <location>
        <begin position="130"/>
        <end position="153"/>
    </location>
</feature>
<feature type="region of interest" description="Disordered" evidence="10">
    <location>
        <begin position="1"/>
        <end position="29"/>
    </location>
</feature>
<evidence type="ECO:0000256" key="1">
    <source>
        <dbReference type="ARBA" id="ARBA00004651"/>
    </source>
</evidence>
<dbReference type="Pfam" id="PF00528">
    <property type="entry name" value="BPD_transp_1"/>
    <property type="match status" value="1"/>
</dbReference>
<evidence type="ECO:0000256" key="5">
    <source>
        <dbReference type="ARBA" id="ARBA00022692"/>
    </source>
</evidence>
<keyword evidence="4" id="KW-1003">Cell membrane</keyword>
<feature type="transmembrane region" description="Helical" evidence="9">
    <location>
        <begin position="257"/>
        <end position="278"/>
    </location>
</feature>
<feature type="transmembrane region" description="Helical" evidence="9">
    <location>
        <begin position="85"/>
        <end position="109"/>
    </location>
</feature>
<evidence type="ECO:0000256" key="9">
    <source>
        <dbReference type="RuleBase" id="RU363032"/>
    </source>
</evidence>
<keyword evidence="8 9" id="KW-0472">Membrane</keyword>
<comment type="caution">
    <text evidence="12">The sequence shown here is derived from an EMBL/GenBank/DDBJ whole genome shotgun (WGS) entry which is preliminary data.</text>
</comment>
<evidence type="ECO:0000256" key="3">
    <source>
        <dbReference type="ARBA" id="ARBA00022448"/>
    </source>
</evidence>
<feature type="domain" description="ABC transmembrane type-1" evidence="11">
    <location>
        <begin position="85"/>
        <end position="278"/>
    </location>
</feature>
<dbReference type="PANTHER" id="PTHR30614">
    <property type="entry name" value="MEMBRANE COMPONENT OF AMINO ACID ABC TRANSPORTER"/>
    <property type="match status" value="1"/>
</dbReference>
<dbReference type="SUPFAM" id="SSF161098">
    <property type="entry name" value="MetI-like"/>
    <property type="match status" value="1"/>
</dbReference>
<reference evidence="13" key="1">
    <citation type="journal article" date="2019" name="Int. J. Syst. Evol. Microbiol.">
        <title>The Global Catalogue of Microorganisms (GCM) 10K type strain sequencing project: providing services to taxonomists for standard genome sequencing and annotation.</title>
        <authorList>
            <consortium name="The Broad Institute Genomics Platform"/>
            <consortium name="The Broad Institute Genome Sequencing Center for Infectious Disease"/>
            <person name="Wu L."/>
            <person name="Ma J."/>
        </authorList>
    </citation>
    <scope>NUCLEOTIDE SEQUENCE [LARGE SCALE GENOMIC DNA]</scope>
    <source>
        <strain evidence="13">CCUG 52478</strain>
    </source>
</reference>
<protein>
    <submittedName>
        <fullName evidence="12">Amino acid ABC transporter permease</fullName>
    </submittedName>
</protein>
<proteinExistence type="inferred from homology"/>
<keyword evidence="13" id="KW-1185">Reference proteome</keyword>
<evidence type="ECO:0000313" key="13">
    <source>
        <dbReference type="Proteomes" id="UP001597229"/>
    </source>
</evidence>
<comment type="subcellular location">
    <subcellularLocation>
        <location evidence="1 9">Cell membrane</location>
        <topology evidence="1 9">Multi-pass membrane protein</topology>
    </subcellularLocation>
</comment>
<dbReference type="Gene3D" id="1.10.3720.10">
    <property type="entry name" value="MetI-like"/>
    <property type="match status" value="1"/>
</dbReference>
<dbReference type="NCBIfam" id="TIGR01726">
    <property type="entry name" value="HEQRo_perm_3TM"/>
    <property type="match status" value="1"/>
</dbReference>
<dbReference type="InterPro" id="IPR043429">
    <property type="entry name" value="ArtM/GltK/GlnP/TcyL/YhdX-like"/>
</dbReference>
<dbReference type="InterPro" id="IPR010065">
    <property type="entry name" value="AA_ABC_transptr_permease_3TM"/>
</dbReference>
<dbReference type="RefSeq" id="WP_367918918.1">
    <property type="nucleotide sequence ID" value="NZ_BAABAC010000017.1"/>
</dbReference>
<dbReference type="InterPro" id="IPR035906">
    <property type="entry name" value="MetI-like_sf"/>
</dbReference>
<accession>A0ABW3W1G5</accession>
<dbReference type="EMBL" id="JBHTLX010000018">
    <property type="protein sequence ID" value="MFD1248839.1"/>
    <property type="molecule type" value="Genomic_DNA"/>
</dbReference>
<keyword evidence="6" id="KW-0029">Amino-acid transport</keyword>
<evidence type="ECO:0000256" key="4">
    <source>
        <dbReference type="ARBA" id="ARBA00022475"/>
    </source>
</evidence>
<dbReference type="PROSITE" id="PS50928">
    <property type="entry name" value="ABC_TM1"/>
    <property type="match status" value="1"/>
</dbReference>
<name>A0ABW3W1G5_9ACTN</name>
<gene>
    <name evidence="12" type="ORF">ACFQ3F_13645</name>
</gene>
<evidence type="ECO:0000259" key="11">
    <source>
        <dbReference type="PROSITE" id="PS50928"/>
    </source>
</evidence>
<evidence type="ECO:0000256" key="7">
    <source>
        <dbReference type="ARBA" id="ARBA00022989"/>
    </source>
</evidence>
<comment type="similarity">
    <text evidence="2">Belongs to the binding-protein-dependent transport system permease family. HisMQ subfamily.</text>
</comment>
<organism evidence="12 13">
    <name type="scientific">Nocardioides ginsengisoli</name>
    <dbReference type="NCBI Taxonomy" id="363868"/>
    <lineage>
        <taxon>Bacteria</taxon>
        <taxon>Bacillati</taxon>
        <taxon>Actinomycetota</taxon>
        <taxon>Actinomycetes</taxon>
        <taxon>Propionibacteriales</taxon>
        <taxon>Nocardioidaceae</taxon>
        <taxon>Nocardioides</taxon>
    </lineage>
</organism>
<feature type="transmembrane region" description="Helical" evidence="9">
    <location>
        <begin position="37"/>
        <end position="62"/>
    </location>
</feature>
<evidence type="ECO:0000256" key="8">
    <source>
        <dbReference type="ARBA" id="ARBA00023136"/>
    </source>
</evidence>
<evidence type="ECO:0000256" key="10">
    <source>
        <dbReference type="SAM" id="MobiDB-lite"/>
    </source>
</evidence>
<evidence type="ECO:0000256" key="2">
    <source>
        <dbReference type="ARBA" id="ARBA00010072"/>
    </source>
</evidence>